<feature type="domain" description="C2H2-type" evidence="8">
    <location>
        <begin position="123"/>
        <end position="150"/>
    </location>
</feature>
<dbReference type="AlphaFoldDB" id="A0AAV8X6D7"/>
<feature type="domain" description="C2H2-type" evidence="8">
    <location>
        <begin position="62"/>
        <end position="89"/>
    </location>
</feature>
<comment type="subcellular location">
    <subcellularLocation>
        <location evidence="1">Nucleus</location>
    </subcellularLocation>
</comment>
<proteinExistence type="predicted"/>
<dbReference type="EMBL" id="JANEYF010003796">
    <property type="protein sequence ID" value="KAJ8933996.1"/>
    <property type="molecule type" value="Genomic_DNA"/>
</dbReference>
<keyword evidence="5" id="KW-0862">Zinc</keyword>
<keyword evidence="3" id="KW-0677">Repeat</keyword>
<name>A0AAV8X6D7_9CUCU</name>
<dbReference type="PANTHER" id="PTHR24394">
    <property type="entry name" value="ZINC FINGER PROTEIN"/>
    <property type="match status" value="1"/>
</dbReference>
<dbReference type="InterPro" id="IPR036236">
    <property type="entry name" value="Znf_C2H2_sf"/>
</dbReference>
<comment type="caution">
    <text evidence="9">The sequence shown here is derived from an EMBL/GenBank/DDBJ whole genome shotgun (WGS) entry which is preliminary data.</text>
</comment>
<dbReference type="PANTHER" id="PTHR24394:SF29">
    <property type="entry name" value="MYONEURIN"/>
    <property type="match status" value="1"/>
</dbReference>
<dbReference type="Pfam" id="PF00096">
    <property type="entry name" value="zf-C2H2"/>
    <property type="match status" value="2"/>
</dbReference>
<dbReference type="SMART" id="SM00355">
    <property type="entry name" value="ZnF_C2H2"/>
    <property type="match status" value="4"/>
</dbReference>
<dbReference type="Gene3D" id="3.30.160.60">
    <property type="entry name" value="Classic Zinc Finger"/>
    <property type="match status" value="3"/>
</dbReference>
<dbReference type="GO" id="GO:0000981">
    <property type="term" value="F:DNA-binding transcription factor activity, RNA polymerase II-specific"/>
    <property type="evidence" value="ECO:0007669"/>
    <property type="project" value="TreeGrafter"/>
</dbReference>
<evidence type="ECO:0000256" key="2">
    <source>
        <dbReference type="ARBA" id="ARBA00022723"/>
    </source>
</evidence>
<gene>
    <name evidence="9" type="ORF">NQ314_013631</name>
</gene>
<dbReference type="PROSITE" id="PS00028">
    <property type="entry name" value="ZINC_FINGER_C2H2_1"/>
    <property type="match status" value="3"/>
</dbReference>
<dbReference type="GO" id="GO:0008270">
    <property type="term" value="F:zinc ion binding"/>
    <property type="evidence" value="ECO:0007669"/>
    <property type="project" value="UniProtKB-KW"/>
</dbReference>
<keyword evidence="2" id="KW-0479">Metal-binding</keyword>
<keyword evidence="4 7" id="KW-0863">Zinc-finger</keyword>
<accession>A0AAV8X6D7</accession>
<evidence type="ECO:0000256" key="4">
    <source>
        <dbReference type="ARBA" id="ARBA00022771"/>
    </source>
</evidence>
<dbReference type="FunFam" id="3.30.160.60:FF:000145">
    <property type="entry name" value="Zinc finger protein 574"/>
    <property type="match status" value="1"/>
</dbReference>
<sequence>MEVESNDFNIFNVKREVINNIEGLLEEKTVKQEKDIPEYVNVNSFSKVKIESEVPGDSQEIFQCSQCPNKYKKNHYLSIHEVVHDPQRFCTICYVTFTCKKKLGQHLNQHIRDQMKEDKKLAYSCAYCEKYFNSKRKFTLHMRVHTNERPHKCEICGEGFKQLGTLKDHYITHTKEKTLCL</sequence>
<evidence type="ECO:0000256" key="6">
    <source>
        <dbReference type="ARBA" id="ARBA00023242"/>
    </source>
</evidence>
<evidence type="ECO:0000256" key="7">
    <source>
        <dbReference type="PROSITE-ProRule" id="PRU00042"/>
    </source>
</evidence>
<evidence type="ECO:0000256" key="1">
    <source>
        <dbReference type="ARBA" id="ARBA00004123"/>
    </source>
</evidence>
<evidence type="ECO:0000313" key="10">
    <source>
        <dbReference type="Proteomes" id="UP001162156"/>
    </source>
</evidence>
<evidence type="ECO:0000256" key="5">
    <source>
        <dbReference type="ARBA" id="ARBA00022833"/>
    </source>
</evidence>
<keyword evidence="6" id="KW-0539">Nucleus</keyword>
<evidence type="ECO:0000259" key="8">
    <source>
        <dbReference type="PROSITE" id="PS50157"/>
    </source>
</evidence>
<keyword evidence="10" id="KW-1185">Reference proteome</keyword>
<dbReference type="Proteomes" id="UP001162156">
    <property type="component" value="Unassembled WGS sequence"/>
</dbReference>
<reference evidence="9" key="1">
    <citation type="journal article" date="2023" name="Insect Mol. Biol.">
        <title>Genome sequencing provides insights into the evolution of gene families encoding plant cell wall-degrading enzymes in longhorned beetles.</title>
        <authorList>
            <person name="Shin N.R."/>
            <person name="Okamura Y."/>
            <person name="Kirsch R."/>
            <person name="Pauchet Y."/>
        </authorList>
    </citation>
    <scope>NUCLEOTIDE SEQUENCE</scope>
    <source>
        <strain evidence="9">RBIC_L_NR</strain>
    </source>
</reference>
<evidence type="ECO:0000256" key="3">
    <source>
        <dbReference type="ARBA" id="ARBA00022737"/>
    </source>
</evidence>
<evidence type="ECO:0000313" key="9">
    <source>
        <dbReference type="EMBL" id="KAJ8933996.1"/>
    </source>
</evidence>
<dbReference type="PROSITE" id="PS50157">
    <property type="entry name" value="ZINC_FINGER_C2H2_2"/>
    <property type="match status" value="3"/>
</dbReference>
<dbReference type="SUPFAM" id="SSF57667">
    <property type="entry name" value="beta-beta-alpha zinc fingers"/>
    <property type="match status" value="1"/>
</dbReference>
<dbReference type="GO" id="GO:0005634">
    <property type="term" value="C:nucleus"/>
    <property type="evidence" value="ECO:0007669"/>
    <property type="project" value="UniProtKB-SubCell"/>
</dbReference>
<protein>
    <recommendedName>
        <fullName evidence="8">C2H2-type domain-containing protein</fullName>
    </recommendedName>
</protein>
<dbReference type="InterPro" id="IPR013087">
    <property type="entry name" value="Znf_C2H2_type"/>
</dbReference>
<organism evidence="9 10">
    <name type="scientific">Rhamnusium bicolor</name>
    <dbReference type="NCBI Taxonomy" id="1586634"/>
    <lineage>
        <taxon>Eukaryota</taxon>
        <taxon>Metazoa</taxon>
        <taxon>Ecdysozoa</taxon>
        <taxon>Arthropoda</taxon>
        <taxon>Hexapoda</taxon>
        <taxon>Insecta</taxon>
        <taxon>Pterygota</taxon>
        <taxon>Neoptera</taxon>
        <taxon>Endopterygota</taxon>
        <taxon>Coleoptera</taxon>
        <taxon>Polyphaga</taxon>
        <taxon>Cucujiformia</taxon>
        <taxon>Chrysomeloidea</taxon>
        <taxon>Cerambycidae</taxon>
        <taxon>Lepturinae</taxon>
        <taxon>Rhagiini</taxon>
        <taxon>Rhamnusium</taxon>
    </lineage>
</organism>
<feature type="domain" description="C2H2-type" evidence="8">
    <location>
        <begin position="151"/>
        <end position="178"/>
    </location>
</feature>